<dbReference type="InterPro" id="IPR029063">
    <property type="entry name" value="SAM-dependent_MTases_sf"/>
</dbReference>
<dbReference type="EMBL" id="AZQQ01000054">
    <property type="protein sequence ID" value="KDD71128.1"/>
    <property type="molecule type" value="Genomic_DNA"/>
</dbReference>
<dbReference type="SUPFAM" id="SSF53335">
    <property type="entry name" value="S-adenosyl-L-methionine-dependent methyltransferases"/>
    <property type="match status" value="1"/>
</dbReference>
<name>A0A059L9Y8_9PSED</name>
<dbReference type="eggNOG" id="COG2227">
    <property type="taxonomic scope" value="Bacteria"/>
</dbReference>
<evidence type="ECO:0000313" key="2">
    <source>
        <dbReference type="Proteomes" id="UP000026739"/>
    </source>
</evidence>
<comment type="caution">
    <text evidence="1">The sequence shown here is derived from an EMBL/GenBank/DDBJ whole genome shotgun (WGS) entry which is preliminary data.</text>
</comment>
<proteinExistence type="predicted"/>
<evidence type="ECO:0000313" key="1">
    <source>
        <dbReference type="EMBL" id="KDD71128.1"/>
    </source>
</evidence>
<sequence length="298" mass="34510">MRGLISELDIFQQEILGGDHMHAITCMTELLTEYRQSLPDTLWQDDIVDQCREHPIFQLLQEDPYTSRAFEKPRGYPGDAVMLDYAYFQNPPPDSSAIGKLIFEVVTSSPNALSVRWRREHIAGLIERLASRRETLSIMSVACGHCRELELLKPETRLRIQRFVAFDNDLETLKLATLTWSEIIKWQCNVKKLPASDDYDGFDFIYSIGIYDYLNRAQAMALTAWLMGKLNPGGKLLIANFTPDNWGRGYMETFMDWKLVLRTREQMRAFIPADSSPHSCLYFDPYRNVIYLLLTRSC</sequence>
<dbReference type="RefSeq" id="WP_033053920.1">
    <property type="nucleotide sequence ID" value="NZ_AZQQ01000054.1"/>
</dbReference>
<organism evidence="1 2">
    <name type="scientific">Pseudomonas mandelii PD30</name>
    <dbReference type="NCBI Taxonomy" id="1419583"/>
    <lineage>
        <taxon>Bacteria</taxon>
        <taxon>Pseudomonadati</taxon>
        <taxon>Pseudomonadota</taxon>
        <taxon>Gammaproteobacteria</taxon>
        <taxon>Pseudomonadales</taxon>
        <taxon>Pseudomonadaceae</taxon>
        <taxon>Pseudomonas</taxon>
    </lineage>
</organism>
<gene>
    <name evidence="1" type="ORF">V466_00370</name>
</gene>
<protein>
    <recommendedName>
        <fullName evidence="3">Methyltransferase domain-containing protein</fullName>
    </recommendedName>
</protein>
<reference evidence="1 2" key="1">
    <citation type="submission" date="2013-12" db="EMBL/GenBank/DDBJ databases">
        <authorList>
            <person name="Formusa P.A."/>
            <person name="Habash M."/>
            <person name="Lee H."/>
            <person name="Trevors J.T."/>
        </authorList>
    </citation>
    <scope>NUCLEOTIDE SEQUENCE [LARGE SCALE GENOMIC DNA]</scope>
    <source>
        <strain evidence="1 2">PD30</strain>
    </source>
</reference>
<dbReference type="AlphaFoldDB" id="A0A059L9Y8"/>
<evidence type="ECO:0008006" key="3">
    <source>
        <dbReference type="Google" id="ProtNLM"/>
    </source>
</evidence>
<dbReference type="Gene3D" id="3.40.50.150">
    <property type="entry name" value="Vaccinia Virus protein VP39"/>
    <property type="match status" value="1"/>
</dbReference>
<dbReference type="Proteomes" id="UP000026739">
    <property type="component" value="Unassembled WGS sequence"/>
</dbReference>
<accession>A0A059L9Y8</accession>